<feature type="compositionally biased region" description="Polar residues" evidence="1">
    <location>
        <begin position="7"/>
        <end position="18"/>
    </location>
</feature>
<feature type="region of interest" description="Disordered" evidence="1">
    <location>
        <begin position="1"/>
        <end position="71"/>
    </location>
</feature>
<organism evidence="2 3">
    <name type="scientific">Patellaria atrata CBS 101060</name>
    <dbReference type="NCBI Taxonomy" id="1346257"/>
    <lineage>
        <taxon>Eukaryota</taxon>
        <taxon>Fungi</taxon>
        <taxon>Dikarya</taxon>
        <taxon>Ascomycota</taxon>
        <taxon>Pezizomycotina</taxon>
        <taxon>Dothideomycetes</taxon>
        <taxon>Dothideomycetes incertae sedis</taxon>
        <taxon>Patellariales</taxon>
        <taxon>Patellariaceae</taxon>
        <taxon>Patellaria</taxon>
    </lineage>
</organism>
<dbReference type="OrthoDB" id="5138418at2759"/>
<feature type="compositionally biased region" description="Polar residues" evidence="1">
    <location>
        <begin position="336"/>
        <end position="346"/>
    </location>
</feature>
<feature type="compositionally biased region" description="Basic and acidic residues" evidence="1">
    <location>
        <begin position="348"/>
        <end position="367"/>
    </location>
</feature>
<feature type="region of interest" description="Disordered" evidence="1">
    <location>
        <begin position="389"/>
        <end position="411"/>
    </location>
</feature>
<feature type="compositionally biased region" description="Polar residues" evidence="1">
    <location>
        <begin position="311"/>
        <end position="320"/>
    </location>
</feature>
<keyword evidence="3" id="KW-1185">Reference proteome</keyword>
<dbReference type="AlphaFoldDB" id="A0A9P4VNX3"/>
<proteinExistence type="predicted"/>
<feature type="compositionally biased region" description="Basic and acidic residues" evidence="1">
    <location>
        <begin position="230"/>
        <end position="239"/>
    </location>
</feature>
<feature type="compositionally biased region" description="Acidic residues" evidence="1">
    <location>
        <begin position="107"/>
        <end position="116"/>
    </location>
</feature>
<protein>
    <submittedName>
        <fullName evidence="2">Uncharacterized protein</fullName>
    </submittedName>
</protein>
<comment type="caution">
    <text evidence="2">The sequence shown here is derived from an EMBL/GenBank/DDBJ whole genome shotgun (WGS) entry which is preliminary data.</text>
</comment>
<evidence type="ECO:0000313" key="3">
    <source>
        <dbReference type="Proteomes" id="UP000799429"/>
    </source>
</evidence>
<feature type="compositionally biased region" description="Polar residues" evidence="1">
    <location>
        <begin position="122"/>
        <end position="138"/>
    </location>
</feature>
<dbReference type="Proteomes" id="UP000799429">
    <property type="component" value="Unassembled WGS sequence"/>
</dbReference>
<feature type="region of interest" description="Disordered" evidence="1">
    <location>
        <begin position="102"/>
        <end position="140"/>
    </location>
</feature>
<feature type="region of interest" description="Disordered" evidence="1">
    <location>
        <begin position="186"/>
        <end position="367"/>
    </location>
</feature>
<accession>A0A9P4VNX3</accession>
<gene>
    <name evidence="2" type="ORF">M501DRAFT_997405</name>
</gene>
<evidence type="ECO:0000313" key="2">
    <source>
        <dbReference type="EMBL" id="KAF2836157.1"/>
    </source>
</evidence>
<feature type="compositionally biased region" description="Polar residues" evidence="1">
    <location>
        <begin position="191"/>
        <end position="200"/>
    </location>
</feature>
<name>A0A9P4VNX3_9PEZI</name>
<sequence>MAIPIASSYTSALPSNQPMRLGSRSDVFRPPRTPSYSASTPSTGSSRKRSRHQSNNSYGNGGGYFATPHDEIPRSVDAASPVPFVNTRYTLAGGLDTPGVVAQGSFDADEDADDEGEFRKGQWSSGRNNGALFTSPNDGRQRIGDSLGKLVVGLVGGVIGGVGKAWDFCTGNAFRGFYAGGGRGYDMPHSRPQTQDSDSLWQDVPETPGPSRFDRDLTPVPGRFPEEDDFGVRSIEETPMRPPAKRQHTETNGSGWVVVNREDRASSPRLSSRKVPTLSSFENLSPRRNSQIPRPAHSRTASRKSLLPVSRRTSSYTSAPSLMVERRLSYGAPKSAGTSPSKQSPMSEEAKRYLAKMRREEKETDESIRKFGAKLSAMIKEGKQALGTKVEVEDDNDDGNEGYFGTANGRW</sequence>
<feature type="compositionally biased region" description="Low complexity" evidence="1">
    <location>
        <begin position="34"/>
        <end position="45"/>
    </location>
</feature>
<evidence type="ECO:0000256" key="1">
    <source>
        <dbReference type="SAM" id="MobiDB-lite"/>
    </source>
</evidence>
<feature type="compositionally biased region" description="Polar residues" evidence="1">
    <location>
        <begin position="277"/>
        <end position="292"/>
    </location>
</feature>
<reference evidence="2" key="1">
    <citation type="journal article" date="2020" name="Stud. Mycol.">
        <title>101 Dothideomycetes genomes: a test case for predicting lifestyles and emergence of pathogens.</title>
        <authorList>
            <person name="Haridas S."/>
            <person name="Albert R."/>
            <person name="Binder M."/>
            <person name="Bloem J."/>
            <person name="Labutti K."/>
            <person name="Salamov A."/>
            <person name="Andreopoulos B."/>
            <person name="Baker S."/>
            <person name="Barry K."/>
            <person name="Bills G."/>
            <person name="Bluhm B."/>
            <person name="Cannon C."/>
            <person name="Castanera R."/>
            <person name="Culley D."/>
            <person name="Daum C."/>
            <person name="Ezra D."/>
            <person name="Gonzalez J."/>
            <person name="Henrissat B."/>
            <person name="Kuo A."/>
            <person name="Liang C."/>
            <person name="Lipzen A."/>
            <person name="Lutzoni F."/>
            <person name="Magnuson J."/>
            <person name="Mondo S."/>
            <person name="Nolan M."/>
            <person name="Ohm R."/>
            <person name="Pangilinan J."/>
            <person name="Park H.-J."/>
            <person name="Ramirez L."/>
            <person name="Alfaro M."/>
            <person name="Sun H."/>
            <person name="Tritt A."/>
            <person name="Yoshinaga Y."/>
            <person name="Zwiers L.-H."/>
            <person name="Turgeon B."/>
            <person name="Goodwin S."/>
            <person name="Spatafora J."/>
            <person name="Crous P."/>
            <person name="Grigoriev I."/>
        </authorList>
    </citation>
    <scope>NUCLEOTIDE SEQUENCE</scope>
    <source>
        <strain evidence="2">CBS 101060</strain>
    </source>
</reference>
<dbReference type="EMBL" id="MU006105">
    <property type="protein sequence ID" value="KAF2836157.1"/>
    <property type="molecule type" value="Genomic_DNA"/>
</dbReference>